<evidence type="ECO:0000313" key="3">
    <source>
        <dbReference type="EMBL" id="KAI5061623.1"/>
    </source>
</evidence>
<dbReference type="Proteomes" id="UP000886520">
    <property type="component" value="Chromosome 23"/>
</dbReference>
<feature type="region of interest" description="Disordered" evidence="1">
    <location>
        <begin position="104"/>
        <end position="124"/>
    </location>
</feature>
<keyword evidence="2" id="KW-0812">Transmembrane</keyword>
<keyword evidence="2" id="KW-1133">Transmembrane helix</keyword>
<accession>A0A9D4U603</accession>
<evidence type="ECO:0000256" key="2">
    <source>
        <dbReference type="SAM" id="Phobius"/>
    </source>
</evidence>
<keyword evidence="4" id="KW-1185">Reference proteome</keyword>
<name>A0A9D4U603_ADICA</name>
<reference evidence="3" key="1">
    <citation type="submission" date="2021-01" db="EMBL/GenBank/DDBJ databases">
        <title>Adiantum capillus-veneris genome.</title>
        <authorList>
            <person name="Fang Y."/>
            <person name="Liao Q."/>
        </authorList>
    </citation>
    <scope>NUCLEOTIDE SEQUENCE</scope>
    <source>
        <strain evidence="3">H3</strain>
        <tissue evidence="3">Leaf</tissue>
    </source>
</reference>
<organism evidence="3 4">
    <name type="scientific">Adiantum capillus-veneris</name>
    <name type="common">Maidenhair fern</name>
    <dbReference type="NCBI Taxonomy" id="13818"/>
    <lineage>
        <taxon>Eukaryota</taxon>
        <taxon>Viridiplantae</taxon>
        <taxon>Streptophyta</taxon>
        <taxon>Embryophyta</taxon>
        <taxon>Tracheophyta</taxon>
        <taxon>Polypodiopsida</taxon>
        <taxon>Polypodiidae</taxon>
        <taxon>Polypodiales</taxon>
        <taxon>Pteridineae</taxon>
        <taxon>Pteridaceae</taxon>
        <taxon>Vittarioideae</taxon>
        <taxon>Adiantum</taxon>
    </lineage>
</organism>
<gene>
    <name evidence="3" type="ORF">GOP47_0024128</name>
</gene>
<evidence type="ECO:0000313" key="4">
    <source>
        <dbReference type="Proteomes" id="UP000886520"/>
    </source>
</evidence>
<dbReference type="AlphaFoldDB" id="A0A9D4U603"/>
<feature type="transmembrane region" description="Helical" evidence="2">
    <location>
        <begin position="177"/>
        <end position="198"/>
    </location>
</feature>
<keyword evidence="2" id="KW-0472">Membrane</keyword>
<proteinExistence type="predicted"/>
<feature type="transmembrane region" description="Helical" evidence="2">
    <location>
        <begin position="140"/>
        <end position="157"/>
    </location>
</feature>
<evidence type="ECO:0000256" key="1">
    <source>
        <dbReference type="SAM" id="MobiDB-lite"/>
    </source>
</evidence>
<dbReference type="OrthoDB" id="1922634at2759"/>
<protein>
    <submittedName>
        <fullName evidence="3">Uncharacterized protein</fullName>
    </submittedName>
</protein>
<dbReference type="EMBL" id="JABFUD020000023">
    <property type="protein sequence ID" value="KAI5061623.1"/>
    <property type="molecule type" value="Genomic_DNA"/>
</dbReference>
<comment type="caution">
    <text evidence="3">The sequence shown here is derived from an EMBL/GenBank/DDBJ whole genome shotgun (WGS) entry which is preliminary data.</text>
</comment>
<sequence length="205" mass="23155">MASSSFLLRHPPCCKRSLSHRYSASRQRIESWAGTSSRIDHSDAWNFHGASLWQPQRPILVVVRAEEGSSGSRSGEKLWRSELLPQDSSPSSWSEESFLQRAEEEAEQQAQSQKSRNRQSKEDENSGSVMKFVGSVIEKLLVADFFFILFILAWFLAGLAEKAAFDTTALIDAWLPLWSPVFQPALGFFMAAALWSAVSKNWLKR</sequence>